<sequence length="601" mass="67950">MCTTILPNQGEAEKNIKPGPGFDFTVVDDISHSTKLTVERALPKKGLNTWIPSGNFEGSSLIKVPRFPSDISGDIKDRDLKLSTVRNEQVSAQLAVASTKGIIDLRTSVCDLKSENGDKISSKNVHVRYVGYVPVAESINGAPIHSVAGSGVSGDRHPDVVADPLINAAKIDVADHRAQPIWFTFNIPKSAKPGVYHGEVLLASGNDETITYNLTVDVKNAIMPDSKDYKFHLDVWMNPNAIATAYHVKPWQSEKFWHLIEVYFKDLASSGQKTITTPIIQNPWLVGWNNWQPQTATGYDSMVKWKHDGENWDFDYSIFDRYVKTGLKAGVGPYITAYSLLVFRGPQRITYLDERTGKMIEKRTEVGSQFWTEAWTAFLQDFSAHLKKKGWLDKTYLAFDERPADIVSQVIDLIKNAAPEFLDQTQMAGTQDVGLYAQNLSLGISDLTQVSGEWIDERHQKGKETTFYMWAGDTHPNTLTFSPSVESRMIGWIAAKWHLDGFLHWAYNDWTNDVFKEPVYAFTQGDEYFIYPDKNGPMSSIRWELLKEGIEDYELLQMVKEKDPNSENLKEALGLATRQWDGRKKDVNDLVQARHLIMEEL</sequence>
<dbReference type="Proteomes" id="UP000295416">
    <property type="component" value="Unassembled WGS sequence"/>
</dbReference>
<name>A0A4R2P5Y0_9BACL</name>
<dbReference type="RefSeq" id="WP_132745632.1">
    <property type="nucleotide sequence ID" value="NZ_SLXK01000009.1"/>
</dbReference>
<keyword evidence="4" id="KW-1185">Reference proteome</keyword>
<organism evidence="3 4">
    <name type="scientific">Scopulibacillus darangshiensis</name>
    <dbReference type="NCBI Taxonomy" id="442528"/>
    <lineage>
        <taxon>Bacteria</taxon>
        <taxon>Bacillati</taxon>
        <taxon>Bacillota</taxon>
        <taxon>Bacilli</taxon>
        <taxon>Bacillales</taxon>
        <taxon>Sporolactobacillaceae</taxon>
        <taxon>Scopulibacillus</taxon>
    </lineage>
</organism>
<gene>
    <name evidence="3" type="ORF">EV207_10972</name>
</gene>
<evidence type="ECO:0000313" key="4">
    <source>
        <dbReference type="Proteomes" id="UP000295416"/>
    </source>
</evidence>
<dbReference type="AlphaFoldDB" id="A0A4R2P5Y0"/>
<evidence type="ECO:0000313" key="3">
    <source>
        <dbReference type="EMBL" id="TCP29618.1"/>
    </source>
</evidence>
<dbReference type="EMBL" id="SLXK01000009">
    <property type="protein sequence ID" value="TCP29618.1"/>
    <property type="molecule type" value="Genomic_DNA"/>
</dbReference>
<dbReference type="Pfam" id="PF13320">
    <property type="entry name" value="GH123_cat"/>
    <property type="match status" value="1"/>
</dbReference>
<evidence type="ECO:0000259" key="2">
    <source>
        <dbReference type="Pfam" id="PF22680"/>
    </source>
</evidence>
<dbReference type="OrthoDB" id="197680at2"/>
<dbReference type="InterPro" id="IPR025150">
    <property type="entry name" value="GH123_cat"/>
</dbReference>
<protein>
    <submittedName>
        <fullName evidence="3">Uncharacterized protein DUF4091</fullName>
    </submittedName>
</protein>
<feature type="domain" description="Glycoside hydrolase 123 catalytic" evidence="1">
    <location>
        <begin position="236"/>
        <end position="558"/>
    </location>
</feature>
<dbReference type="Pfam" id="PF22680">
    <property type="entry name" value="Glyco_hydro_123_N_2"/>
    <property type="match status" value="1"/>
</dbReference>
<feature type="domain" description="Glycoside hydrolase 123 N-terminal" evidence="2">
    <location>
        <begin position="79"/>
        <end position="202"/>
    </location>
</feature>
<accession>A0A4R2P5Y0</accession>
<proteinExistence type="predicted"/>
<evidence type="ECO:0000259" key="1">
    <source>
        <dbReference type="Pfam" id="PF13320"/>
    </source>
</evidence>
<comment type="caution">
    <text evidence="3">The sequence shown here is derived from an EMBL/GenBank/DDBJ whole genome shotgun (WGS) entry which is preliminary data.</text>
</comment>
<reference evidence="3 4" key="1">
    <citation type="submission" date="2019-03" db="EMBL/GenBank/DDBJ databases">
        <title>Genomic Encyclopedia of Type Strains, Phase IV (KMG-IV): sequencing the most valuable type-strain genomes for metagenomic binning, comparative biology and taxonomic classification.</title>
        <authorList>
            <person name="Goeker M."/>
        </authorList>
    </citation>
    <scope>NUCLEOTIDE SEQUENCE [LARGE SCALE GENOMIC DNA]</scope>
    <source>
        <strain evidence="3 4">DSM 19377</strain>
    </source>
</reference>
<dbReference type="InterPro" id="IPR053850">
    <property type="entry name" value="Glyco_hydro_123_N_2"/>
</dbReference>